<protein>
    <recommendedName>
        <fullName evidence="3">Lipoprotein</fullName>
    </recommendedName>
</protein>
<name>A0ABW0R572_9BACL</name>
<reference evidence="2" key="1">
    <citation type="journal article" date="2019" name="Int. J. Syst. Evol. Microbiol.">
        <title>The Global Catalogue of Microorganisms (GCM) 10K type strain sequencing project: providing services to taxonomists for standard genome sequencing and annotation.</title>
        <authorList>
            <consortium name="The Broad Institute Genomics Platform"/>
            <consortium name="The Broad Institute Genome Sequencing Center for Infectious Disease"/>
            <person name="Wu L."/>
            <person name="Ma J."/>
        </authorList>
    </citation>
    <scope>NUCLEOTIDE SEQUENCE [LARGE SCALE GENOMIC DNA]</scope>
    <source>
        <strain evidence="2">CGMCC 1.18578</strain>
    </source>
</reference>
<dbReference type="RefSeq" id="WP_378114324.1">
    <property type="nucleotide sequence ID" value="NZ_JBHSNC010000057.1"/>
</dbReference>
<organism evidence="1 2">
    <name type="scientific">Cohnella yongneupensis</name>
    <dbReference type="NCBI Taxonomy" id="425006"/>
    <lineage>
        <taxon>Bacteria</taxon>
        <taxon>Bacillati</taxon>
        <taxon>Bacillota</taxon>
        <taxon>Bacilli</taxon>
        <taxon>Bacillales</taxon>
        <taxon>Paenibacillaceae</taxon>
        <taxon>Cohnella</taxon>
    </lineage>
</organism>
<accession>A0ABW0R572</accession>
<evidence type="ECO:0008006" key="3">
    <source>
        <dbReference type="Google" id="ProtNLM"/>
    </source>
</evidence>
<dbReference type="PROSITE" id="PS51257">
    <property type="entry name" value="PROKAR_LIPOPROTEIN"/>
    <property type="match status" value="1"/>
</dbReference>
<proteinExistence type="predicted"/>
<dbReference type="EMBL" id="JBHSNC010000057">
    <property type="protein sequence ID" value="MFC5532363.1"/>
    <property type="molecule type" value="Genomic_DNA"/>
</dbReference>
<keyword evidence="2" id="KW-1185">Reference proteome</keyword>
<comment type="caution">
    <text evidence="1">The sequence shown here is derived from an EMBL/GenBank/DDBJ whole genome shotgun (WGS) entry which is preliminary data.</text>
</comment>
<sequence length="182" mass="20265">MKKSWLIVIMGVIVLLAGCGGNDFKPNAFSKADACIVKSDSHSKKVCYGDTRTKAEKVLGDGEEFVGEYYEYENGVVIGYRKNKVVAISLREESEGEYSTARGAEAGMEEKAIKRLYGAKSVNGNTEYGLTYYIDMDKWEPIVTERPSKADQDILIISTQTNDDEETDNIWIGDLAFAIMQM</sequence>
<evidence type="ECO:0000313" key="2">
    <source>
        <dbReference type="Proteomes" id="UP001596108"/>
    </source>
</evidence>
<evidence type="ECO:0000313" key="1">
    <source>
        <dbReference type="EMBL" id="MFC5532363.1"/>
    </source>
</evidence>
<gene>
    <name evidence="1" type="ORF">ACFPQ4_23350</name>
</gene>
<dbReference type="Proteomes" id="UP001596108">
    <property type="component" value="Unassembled WGS sequence"/>
</dbReference>